<dbReference type="SMART" id="SM00086">
    <property type="entry name" value="PAC"/>
    <property type="match status" value="3"/>
</dbReference>
<dbReference type="PANTHER" id="PTHR44757">
    <property type="entry name" value="DIGUANYLATE CYCLASE DGCP"/>
    <property type="match status" value="1"/>
</dbReference>
<dbReference type="Gene3D" id="3.30.450.20">
    <property type="entry name" value="PAS domain"/>
    <property type="match status" value="3"/>
</dbReference>
<evidence type="ECO:0000259" key="3">
    <source>
        <dbReference type="PROSITE" id="PS50113"/>
    </source>
</evidence>
<comment type="caution">
    <text evidence="6">The sequence shown here is derived from an EMBL/GenBank/DDBJ whole genome shotgun (WGS) entry which is preliminary data.</text>
</comment>
<dbReference type="HOGENOM" id="CLU_000445_70_20_6"/>
<dbReference type="EMBL" id="AAQH01000004">
    <property type="protein sequence ID" value="EAT12839.1"/>
    <property type="molecule type" value="Genomic_DNA"/>
</dbReference>
<dbReference type="CDD" id="cd01948">
    <property type="entry name" value="EAL"/>
    <property type="match status" value="1"/>
</dbReference>
<dbReference type="Pfam" id="PF00990">
    <property type="entry name" value="GGDEF"/>
    <property type="match status" value="1"/>
</dbReference>
<dbReference type="Gene3D" id="3.20.20.450">
    <property type="entry name" value="EAL domain"/>
    <property type="match status" value="1"/>
</dbReference>
<dbReference type="STRING" id="207949.RED65_12239"/>
<protein>
    <submittedName>
        <fullName evidence="6">Sensory box protein</fullName>
    </submittedName>
</protein>
<dbReference type="PANTHER" id="PTHR44757:SF2">
    <property type="entry name" value="BIOFILM ARCHITECTURE MAINTENANCE PROTEIN MBAA"/>
    <property type="match status" value="1"/>
</dbReference>
<dbReference type="PROSITE" id="PS50887">
    <property type="entry name" value="GGDEF"/>
    <property type="match status" value="1"/>
</dbReference>
<dbReference type="SUPFAM" id="SSF141868">
    <property type="entry name" value="EAL domain-like"/>
    <property type="match status" value="1"/>
</dbReference>
<comment type="cofactor">
    <cofactor evidence="1">
        <name>Mg(2+)</name>
        <dbReference type="ChEBI" id="CHEBI:18420"/>
    </cofactor>
</comment>
<feature type="domain" description="PAC" evidence="3">
    <location>
        <begin position="333"/>
        <end position="385"/>
    </location>
</feature>
<accession>Q1N3N5</accession>
<dbReference type="InterPro" id="IPR001610">
    <property type="entry name" value="PAC"/>
</dbReference>
<dbReference type="InterPro" id="IPR029787">
    <property type="entry name" value="Nucleotide_cyclase"/>
</dbReference>
<dbReference type="InterPro" id="IPR052155">
    <property type="entry name" value="Biofilm_reg_signaling"/>
</dbReference>
<evidence type="ECO:0000259" key="5">
    <source>
        <dbReference type="PROSITE" id="PS50887"/>
    </source>
</evidence>
<dbReference type="InterPro" id="IPR000700">
    <property type="entry name" value="PAS-assoc_C"/>
</dbReference>
<dbReference type="SMART" id="SM00267">
    <property type="entry name" value="GGDEF"/>
    <property type="match status" value="1"/>
</dbReference>
<evidence type="ECO:0000259" key="4">
    <source>
        <dbReference type="PROSITE" id="PS50883"/>
    </source>
</evidence>
<dbReference type="InterPro" id="IPR000160">
    <property type="entry name" value="GGDEF_dom"/>
</dbReference>
<gene>
    <name evidence="6" type="ORF">RED65_12239</name>
</gene>
<keyword evidence="7" id="KW-1185">Reference proteome</keyword>
<dbReference type="CDD" id="cd01949">
    <property type="entry name" value="GGDEF"/>
    <property type="match status" value="1"/>
</dbReference>
<dbReference type="SUPFAM" id="SSF55785">
    <property type="entry name" value="PYP-like sensor domain (PAS domain)"/>
    <property type="match status" value="3"/>
</dbReference>
<dbReference type="SMART" id="SM00052">
    <property type="entry name" value="EAL"/>
    <property type="match status" value="1"/>
</dbReference>
<dbReference type="PROSITE" id="PS50883">
    <property type="entry name" value="EAL"/>
    <property type="match status" value="1"/>
</dbReference>
<evidence type="ECO:0000313" key="7">
    <source>
        <dbReference type="Proteomes" id="UP000004263"/>
    </source>
</evidence>
<dbReference type="InterPro" id="IPR000014">
    <property type="entry name" value="PAS"/>
</dbReference>
<dbReference type="Pfam" id="PF08447">
    <property type="entry name" value="PAS_3"/>
    <property type="match status" value="1"/>
</dbReference>
<organism evidence="6 7">
    <name type="scientific">Bermanella marisrubri</name>
    <dbReference type="NCBI Taxonomy" id="207949"/>
    <lineage>
        <taxon>Bacteria</taxon>
        <taxon>Pseudomonadati</taxon>
        <taxon>Pseudomonadota</taxon>
        <taxon>Gammaproteobacteria</taxon>
        <taxon>Oceanospirillales</taxon>
        <taxon>Oceanospirillaceae</taxon>
        <taxon>Bermanella</taxon>
    </lineage>
</organism>
<dbReference type="GO" id="GO:0003824">
    <property type="term" value="F:catalytic activity"/>
    <property type="evidence" value="ECO:0007669"/>
    <property type="project" value="UniProtKB-ARBA"/>
</dbReference>
<dbReference type="Pfam" id="PF00563">
    <property type="entry name" value="EAL"/>
    <property type="match status" value="1"/>
</dbReference>
<sequence>MTSLRPWQYDLMEQSPQPCAVRGEGDDIVYINPAFTLVFGYTLDEVRNINTWYRCAYPDESYRRSVLQDWEQQLRQLEQTNSHPVHLEVTIQCKNGEKKRVELYPFKLNDGQHCQYGINFIDVTRARKAEDAVKKSEERHRLAMKSSGTRIWDWDVKQQKFYFSPDLVEELGYDGQRLEYNVDDFYNIVHPDDLKAIEKAIRQHFKYNTPYHLNYRLRHKDGHYFLYENIGQAIRNQDNLVQRFIGSSKNLSTQKALNEQAQFGRLVFDNSGEGILIADAHRVIKAVNSAYCYISGYEQHEVIGLESDFLLKENPLDEKQRDIFKSIQRNGYWRGETWYKHKEGHAIAIEMMINTQKNSNNEIENYIVLFSDITDKKQTQELIWQQAHYDNLTQLLNRHSFTQYTQNLIQKALPFALLFIDLDNFKQVNDTQGHNVGDALLIEAAKRIKQCVRESDIVARFGGDEFTVLLLGIKNVLSTKRICSDITKRLSEPFTLDKEKAYVSASIGIAQFPWDSDNLEDLYKYADQAMYEAKHLGRNRFSFFTHELQQKASERQRISLDLRQALERNEFQVYYQPIVDLKSHQVHKAEALIRWHHPRDGIISPADFIPIAEESGLIIEIGNWIFKQAAMQTKLWRKTLYPDFQISINKSPVQFYGNQEDIHQSWSQFLQIINLPGDGISVEITEGLLLDSIPIVKEKLSDFSQSGIQVSLDDFGTGYSALSYLKKFNIDYIKIDMSFVRNIVNDKYDLILCETIIAWHINSV</sequence>
<dbReference type="Pfam" id="PF13426">
    <property type="entry name" value="PAS_9"/>
    <property type="match status" value="2"/>
</dbReference>
<dbReference type="NCBIfam" id="TIGR00229">
    <property type="entry name" value="sensory_box"/>
    <property type="match status" value="3"/>
</dbReference>
<dbReference type="AlphaFoldDB" id="Q1N3N5"/>
<dbReference type="NCBIfam" id="TIGR00254">
    <property type="entry name" value="GGDEF"/>
    <property type="match status" value="1"/>
</dbReference>
<feature type="domain" description="EAL" evidence="4">
    <location>
        <begin position="555"/>
        <end position="764"/>
    </location>
</feature>
<feature type="domain" description="GGDEF" evidence="5">
    <location>
        <begin position="413"/>
        <end position="546"/>
    </location>
</feature>
<dbReference type="SMART" id="SM00091">
    <property type="entry name" value="PAS"/>
    <property type="match status" value="3"/>
</dbReference>
<feature type="domain" description="PAC" evidence="3">
    <location>
        <begin position="211"/>
        <end position="263"/>
    </location>
</feature>
<feature type="domain" description="PAS" evidence="2">
    <location>
        <begin position="260"/>
        <end position="304"/>
    </location>
</feature>
<reference evidence="6 7" key="1">
    <citation type="submission" date="2006-03" db="EMBL/GenBank/DDBJ databases">
        <authorList>
            <person name="Pinhassi J."/>
            <person name="Pedros-Alio C."/>
            <person name="Ferriera S."/>
            <person name="Johnson J."/>
            <person name="Kravitz S."/>
            <person name="Halpern A."/>
            <person name="Remington K."/>
            <person name="Beeson K."/>
            <person name="Tran B."/>
            <person name="Rogers Y.-H."/>
            <person name="Friedman R."/>
            <person name="Venter J.C."/>
        </authorList>
    </citation>
    <scope>NUCLEOTIDE SEQUENCE [LARGE SCALE GENOMIC DNA]</scope>
    <source>
        <strain evidence="6 7">RED65</strain>
    </source>
</reference>
<dbReference type="Gene3D" id="3.30.70.270">
    <property type="match status" value="1"/>
</dbReference>
<dbReference type="InterPro" id="IPR013655">
    <property type="entry name" value="PAS_fold_3"/>
</dbReference>
<dbReference type="PROSITE" id="PS50112">
    <property type="entry name" value="PAS"/>
    <property type="match status" value="2"/>
</dbReference>
<evidence type="ECO:0000259" key="2">
    <source>
        <dbReference type="PROSITE" id="PS50112"/>
    </source>
</evidence>
<dbReference type="InterPro" id="IPR043128">
    <property type="entry name" value="Rev_trsase/Diguanyl_cyclase"/>
</dbReference>
<evidence type="ECO:0000256" key="1">
    <source>
        <dbReference type="ARBA" id="ARBA00001946"/>
    </source>
</evidence>
<dbReference type="InterPro" id="IPR001633">
    <property type="entry name" value="EAL_dom"/>
</dbReference>
<dbReference type="PROSITE" id="PS50113">
    <property type="entry name" value="PAC"/>
    <property type="match status" value="2"/>
</dbReference>
<name>Q1N3N5_9GAMM</name>
<dbReference type="CDD" id="cd00130">
    <property type="entry name" value="PAS"/>
    <property type="match status" value="3"/>
</dbReference>
<proteinExistence type="predicted"/>
<dbReference type="InterPro" id="IPR035965">
    <property type="entry name" value="PAS-like_dom_sf"/>
</dbReference>
<dbReference type="Proteomes" id="UP000004263">
    <property type="component" value="Unassembled WGS sequence"/>
</dbReference>
<evidence type="ECO:0000313" key="6">
    <source>
        <dbReference type="EMBL" id="EAT12839.1"/>
    </source>
</evidence>
<dbReference type="SUPFAM" id="SSF55073">
    <property type="entry name" value="Nucleotide cyclase"/>
    <property type="match status" value="1"/>
</dbReference>
<dbReference type="InterPro" id="IPR035919">
    <property type="entry name" value="EAL_sf"/>
</dbReference>
<dbReference type="OrthoDB" id="9787514at2"/>
<feature type="domain" description="PAS" evidence="2">
    <location>
        <begin position="136"/>
        <end position="208"/>
    </location>
</feature>
<dbReference type="FunFam" id="3.30.70.270:FF:000001">
    <property type="entry name" value="Diguanylate cyclase domain protein"/>
    <property type="match status" value="1"/>
</dbReference>